<sequence length="313" mass="31365">MLAALILAVGSFAAGALAHGQGATAQAVAGPTGTRGQGFTGGEGFPAGGFGQPGAAAGGAVSGSGAGAAGSSAGATALPAVIGTVVEVDGRTLTVRNLGGRTVKVIVPDGVDVTTTSAGPLSKLAEGRLRRRDRHHRRRRRRDRQRRDGALDQVTHPPAAQRTPVTTTTLRPRRVASLATGLALTALLTACGGSGSGTAAPAGTSTAAGQAGQGGRGGFGGADPAQMQQIQACLQAAGITVPTRTGRPTGMPTGRLHRCAVGSPDRRPRGCRPVRQRRGAGRAAGLRHHPAHRPPHRSPHHHPLTSCRDATSG</sequence>
<feature type="compositionally biased region" description="Low complexity" evidence="1">
    <location>
        <begin position="243"/>
        <end position="254"/>
    </location>
</feature>
<evidence type="ECO:0000313" key="4">
    <source>
        <dbReference type="Proteomes" id="UP001157017"/>
    </source>
</evidence>
<evidence type="ECO:0000256" key="1">
    <source>
        <dbReference type="SAM" id="MobiDB-lite"/>
    </source>
</evidence>
<evidence type="ECO:0000313" key="3">
    <source>
        <dbReference type="EMBL" id="GMA87450.1"/>
    </source>
</evidence>
<gene>
    <name evidence="3" type="ORF">GCM10025868_27000</name>
</gene>
<feature type="region of interest" description="Disordered" evidence="1">
    <location>
        <begin position="112"/>
        <end position="170"/>
    </location>
</feature>
<feature type="compositionally biased region" description="Low complexity" evidence="1">
    <location>
        <begin position="157"/>
        <end position="170"/>
    </location>
</feature>
<feature type="chain" id="PRO_5047480063" description="DUF5666 domain-containing protein" evidence="2">
    <location>
        <begin position="19"/>
        <end position="313"/>
    </location>
</feature>
<feature type="compositionally biased region" description="Basic residues" evidence="1">
    <location>
        <begin position="129"/>
        <end position="144"/>
    </location>
</feature>
<keyword evidence="4" id="KW-1185">Reference proteome</keyword>
<accession>A0ABQ6JGX0</accession>
<feature type="compositionally biased region" description="Gly residues" evidence="1">
    <location>
        <begin position="33"/>
        <end position="47"/>
    </location>
</feature>
<feature type="compositionally biased region" description="Gly residues" evidence="1">
    <location>
        <begin position="211"/>
        <end position="221"/>
    </location>
</feature>
<evidence type="ECO:0000256" key="2">
    <source>
        <dbReference type="SAM" id="SignalP"/>
    </source>
</evidence>
<proteinExistence type="predicted"/>
<name>A0ABQ6JGX0_9ACTN</name>
<organism evidence="3 4">
    <name type="scientific">Angustibacter aerolatus</name>
    <dbReference type="NCBI Taxonomy" id="1162965"/>
    <lineage>
        <taxon>Bacteria</taxon>
        <taxon>Bacillati</taxon>
        <taxon>Actinomycetota</taxon>
        <taxon>Actinomycetes</taxon>
        <taxon>Kineosporiales</taxon>
        <taxon>Kineosporiaceae</taxon>
    </lineage>
</organism>
<feature type="compositionally biased region" description="Low complexity" evidence="1">
    <location>
        <begin position="195"/>
        <end position="210"/>
    </location>
</feature>
<feature type="region of interest" description="Disordered" evidence="1">
    <location>
        <begin position="243"/>
        <end position="313"/>
    </location>
</feature>
<feature type="compositionally biased region" description="Basic residues" evidence="1">
    <location>
        <begin position="269"/>
        <end position="303"/>
    </location>
</feature>
<reference evidence="4" key="1">
    <citation type="journal article" date="2019" name="Int. J. Syst. Evol. Microbiol.">
        <title>The Global Catalogue of Microorganisms (GCM) 10K type strain sequencing project: providing services to taxonomists for standard genome sequencing and annotation.</title>
        <authorList>
            <consortium name="The Broad Institute Genomics Platform"/>
            <consortium name="The Broad Institute Genome Sequencing Center for Infectious Disease"/>
            <person name="Wu L."/>
            <person name="Ma J."/>
        </authorList>
    </citation>
    <scope>NUCLEOTIDE SEQUENCE [LARGE SCALE GENOMIC DNA]</scope>
    <source>
        <strain evidence="4">NBRC 108730</strain>
    </source>
</reference>
<comment type="caution">
    <text evidence="3">The sequence shown here is derived from an EMBL/GenBank/DDBJ whole genome shotgun (WGS) entry which is preliminary data.</text>
</comment>
<dbReference type="EMBL" id="BSUZ01000001">
    <property type="protein sequence ID" value="GMA87450.1"/>
    <property type="molecule type" value="Genomic_DNA"/>
</dbReference>
<feature type="region of interest" description="Disordered" evidence="1">
    <location>
        <begin position="195"/>
        <end position="224"/>
    </location>
</feature>
<evidence type="ECO:0008006" key="5">
    <source>
        <dbReference type="Google" id="ProtNLM"/>
    </source>
</evidence>
<keyword evidence="2" id="KW-0732">Signal</keyword>
<protein>
    <recommendedName>
        <fullName evidence="5">DUF5666 domain-containing protein</fullName>
    </recommendedName>
</protein>
<feature type="region of interest" description="Disordered" evidence="1">
    <location>
        <begin position="27"/>
        <end position="47"/>
    </location>
</feature>
<feature type="signal peptide" evidence="2">
    <location>
        <begin position="1"/>
        <end position="18"/>
    </location>
</feature>
<dbReference type="Proteomes" id="UP001157017">
    <property type="component" value="Unassembled WGS sequence"/>
</dbReference>